<evidence type="ECO:0000313" key="2">
    <source>
        <dbReference type="Proteomes" id="UP001238179"/>
    </source>
</evidence>
<dbReference type="RefSeq" id="WP_316413659.1">
    <property type="nucleotide sequence ID" value="NZ_AP027080.1"/>
</dbReference>
<accession>A0AA48KE02</accession>
<evidence type="ECO:0000313" key="1">
    <source>
        <dbReference type="EMBL" id="BDU74978.1"/>
    </source>
</evidence>
<sequence>MSDARVMASLDDLERLLAELVDDPDPDRVAAWHAGFKEALAAAEKGPQWPGILLRAQELGRSLETRVNHLNAIRGAVREELLARSKGARALSGYKPAAPPRSGS</sequence>
<organism evidence="1 2">
    <name type="scientific">Mesoterricola silvestris</name>
    <dbReference type="NCBI Taxonomy" id="2927979"/>
    <lineage>
        <taxon>Bacteria</taxon>
        <taxon>Pseudomonadati</taxon>
        <taxon>Acidobacteriota</taxon>
        <taxon>Holophagae</taxon>
        <taxon>Holophagales</taxon>
        <taxon>Holophagaceae</taxon>
        <taxon>Mesoterricola</taxon>
    </lineage>
</organism>
<protein>
    <submittedName>
        <fullName evidence="1">Uncharacterized protein</fullName>
    </submittedName>
</protein>
<proteinExistence type="predicted"/>
<keyword evidence="2" id="KW-1185">Reference proteome</keyword>
<dbReference type="Proteomes" id="UP001238179">
    <property type="component" value="Chromosome"/>
</dbReference>
<dbReference type="KEGG" id="msil:METEAL_41520"/>
<reference evidence="2" key="1">
    <citation type="journal article" date="2023" name="Int. J. Syst. Evol. Microbiol.">
        <title>Mesoterricola silvestris gen. nov., sp. nov., Mesoterricola sediminis sp. nov., Geothrix oryzae sp. nov., Geothrix edaphica sp. nov., Geothrix rubra sp. nov., and Geothrix limicola sp. nov., six novel members of Acidobacteriota isolated from soils.</title>
        <authorList>
            <person name="Itoh H."/>
            <person name="Sugisawa Y."/>
            <person name="Mise K."/>
            <person name="Xu Z."/>
            <person name="Kuniyasu M."/>
            <person name="Ushijima N."/>
            <person name="Kawano K."/>
            <person name="Kobayashi E."/>
            <person name="Shiratori Y."/>
            <person name="Masuda Y."/>
            <person name="Senoo K."/>
        </authorList>
    </citation>
    <scope>NUCLEOTIDE SEQUENCE [LARGE SCALE GENOMIC DNA]</scope>
    <source>
        <strain evidence="2">W79</strain>
    </source>
</reference>
<dbReference type="EMBL" id="AP027080">
    <property type="protein sequence ID" value="BDU74978.1"/>
    <property type="molecule type" value="Genomic_DNA"/>
</dbReference>
<gene>
    <name evidence="1" type="ORF">METEAL_41520</name>
</gene>
<dbReference type="AlphaFoldDB" id="A0AA48KE02"/>
<name>A0AA48KE02_9BACT</name>